<evidence type="ECO:0000256" key="7">
    <source>
        <dbReference type="ARBA" id="ARBA00023136"/>
    </source>
</evidence>
<sequence>MRSNQLLMMILKGKKFKKLKKLFKFMITLNEHTLQELVLGPFRDSATSHYPNKLGASAISHYTSFMERGINMIFVLGGNGTHAGPMQYMKSALADRRFPSIQAKELPYLQYPVHTITEQAMKINLAIVWLRAAVLGANDGLLSTSALMIGVGAVRKDIKTMILTGIAGLVAGACSMAIGEFVSVYSQYDIEVAQFKRENRAKSVEKSEMDQAEKEKLPNPFQAAAASAFAFAVGALVPLLAAAFISDYHVRLGVVVAAVSVALLGFGGVGSILGRAPLVKSSLRVLFGGWLAMGITFGLTKLIGSTGL</sequence>
<keyword evidence="6 9" id="KW-1133">Transmembrane helix</keyword>
<keyword evidence="5 9" id="KW-0812">Transmembrane</keyword>
<evidence type="ECO:0000313" key="10">
    <source>
        <dbReference type="EMBL" id="KAL2537144.1"/>
    </source>
</evidence>
<comment type="catalytic activity">
    <reaction evidence="8">
        <text>Fe(2+)(in) = Fe(2+)(out)</text>
        <dbReference type="Rhea" id="RHEA:28486"/>
        <dbReference type="ChEBI" id="CHEBI:29033"/>
    </reaction>
    <physiologicalReaction direction="left-to-right" evidence="8">
        <dbReference type="Rhea" id="RHEA:28487"/>
    </physiologicalReaction>
</comment>
<dbReference type="GO" id="GO:0006826">
    <property type="term" value="P:iron ion transport"/>
    <property type="evidence" value="ECO:0007669"/>
    <property type="project" value="UniProtKB-KW"/>
</dbReference>
<keyword evidence="3" id="KW-0406">Ion transport</keyword>
<feature type="transmembrane region" description="Helical" evidence="9">
    <location>
        <begin position="162"/>
        <end position="185"/>
    </location>
</feature>
<evidence type="ECO:0000256" key="5">
    <source>
        <dbReference type="ARBA" id="ARBA00022692"/>
    </source>
</evidence>
<keyword evidence="11" id="KW-1185">Reference proteome</keyword>
<dbReference type="InterPro" id="IPR008217">
    <property type="entry name" value="Ccc1_fam"/>
</dbReference>
<accession>A0ABD1VIG4</accession>
<evidence type="ECO:0000256" key="3">
    <source>
        <dbReference type="ARBA" id="ARBA00022496"/>
    </source>
</evidence>
<feature type="transmembrane region" description="Helical" evidence="9">
    <location>
        <begin position="252"/>
        <end position="273"/>
    </location>
</feature>
<comment type="subcellular location">
    <subcellularLocation>
        <location evidence="1">Vacuole membrane</location>
        <topology evidence="1">Multi-pass membrane protein</topology>
    </subcellularLocation>
</comment>
<comment type="similarity">
    <text evidence="2">Belongs to the CCC1 family.</text>
</comment>
<organism evidence="10 11">
    <name type="scientific">Forsythia ovata</name>
    <dbReference type="NCBI Taxonomy" id="205694"/>
    <lineage>
        <taxon>Eukaryota</taxon>
        <taxon>Viridiplantae</taxon>
        <taxon>Streptophyta</taxon>
        <taxon>Embryophyta</taxon>
        <taxon>Tracheophyta</taxon>
        <taxon>Spermatophyta</taxon>
        <taxon>Magnoliopsida</taxon>
        <taxon>eudicotyledons</taxon>
        <taxon>Gunneridae</taxon>
        <taxon>Pentapetalae</taxon>
        <taxon>asterids</taxon>
        <taxon>lamiids</taxon>
        <taxon>Lamiales</taxon>
        <taxon>Oleaceae</taxon>
        <taxon>Forsythieae</taxon>
        <taxon>Forsythia</taxon>
    </lineage>
</organism>
<evidence type="ECO:0000313" key="11">
    <source>
        <dbReference type="Proteomes" id="UP001604277"/>
    </source>
</evidence>
<dbReference type="Pfam" id="PF01988">
    <property type="entry name" value="VIT1"/>
    <property type="match status" value="1"/>
</dbReference>
<evidence type="ECO:0000256" key="6">
    <source>
        <dbReference type="ARBA" id="ARBA00022989"/>
    </source>
</evidence>
<keyword evidence="3" id="KW-0410">Iron transport</keyword>
<name>A0ABD1VIG4_9LAMI</name>
<gene>
    <name evidence="10" type="ORF">Fot_18535</name>
</gene>
<evidence type="ECO:0000256" key="8">
    <source>
        <dbReference type="ARBA" id="ARBA00044464"/>
    </source>
</evidence>
<proteinExistence type="inferred from homology"/>
<dbReference type="EMBL" id="JBFOLJ010000005">
    <property type="protein sequence ID" value="KAL2537144.1"/>
    <property type="molecule type" value="Genomic_DNA"/>
</dbReference>
<dbReference type="Proteomes" id="UP001604277">
    <property type="component" value="Unassembled WGS sequence"/>
</dbReference>
<evidence type="ECO:0000256" key="4">
    <source>
        <dbReference type="ARBA" id="ARBA00022554"/>
    </source>
</evidence>
<evidence type="ECO:0000256" key="1">
    <source>
        <dbReference type="ARBA" id="ARBA00004128"/>
    </source>
</evidence>
<dbReference type="AlphaFoldDB" id="A0ABD1VIG4"/>
<keyword evidence="3" id="KW-0408">Iron</keyword>
<keyword evidence="3" id="KW-0813">Transport</keyword>
<feature type="transmembrane region" description="Helical" evidence="9">
    <location>
        <begin position="223"/>
        <end position="245"/>
    </location>
</feature>
<comment type="caution">
    <text evidence="10">The sequence shown here is derived from an EMBL/GenBank/DDBJ whole genome shotgun (WGS) entry which is preliminary data.</text>
</comment>
<dbReference type="PANTHER" id="PTHR31851">
    <property type="entry name" value="FE(2+)/MN(2+) TRANSPORTER PCL1"/>
    <property type="match status" value="1"/>
</dbReference>
<evidence type="ECO:0000256" key="2">
    <source>
        <dbReference type="ARBA" id="ARBA00007049"/>
    </source>
</evidence>
<dbReference type="GO" id="GO:0005774">
    <property type="term" value="C:vacuolar membrane"/>
    <property type="evidence" value="ECO:0007669"/>
    <property type="project" value="UniProtKB-SubCell"/>
</dbReference>
<keyword evidence="4" id="KW-0926">Vacuole</keyword>
<feature type="transmembrane region" description="Helical" evidence="9">
    <location>
        <begin position="285"/>
        <end position="304"/>
    </location>
</feature>
<keyword evidence="7 9" id="KW-0472">Membrane</keyword>
<protein>
    <submittedName>
        <fullName evidence="10">Uncharacterized protein</fullName>
    </submittedName>
</protein>
<evidence type="ECO:0000256" key="9">
    <source>
        <dbReference type="SAM" id="Phobius"/>
    </source>
</evidence>
<reference evidence="11" key="1">
    <citation type="submission" date="2024-07" db="EMBL/GenBank/DDBJ databases">
        <title>Two chromosome-level genome assemblies of Korean endemic species Abeliophyllum distichum and Forsythia ovata (Oleaceae).</title>
        <authorList>
            <person name="Jang H."/>
        </authorList>
    </citation>
    <scope>NUCLEOTIDE SEQUENCE [LARGE SCALE GENOMIC DNA]</scope>
</reference>